<dbReference type="Proteomes" id="UP001160148">
    <property type="component" value="Unassembled WGS sequence"/>
</dbReference>
<proteinExistence type="predicted"/>
<keyword evidence="2" id="KW-1185">Reference proteome</keyword>
<name>A0AAV0W0Z1_9HEMI</name>
<accession>A0AAV0W0Z1</accession>
<evidence type="ECO:0000313" key="1">
    <source>
        <dbReference type="EMBL" id="CAI6349770.1"/>
    </source>
</evidence>
<dbReference type="EMBL" id="CARXXK010000001">
    <property type="protein sequence ID" value="CAI6349770.1"/>
    <property type="molecule type" value="Genomic_DNA"/>
</dbReference>
<reference evidence="1 2" key="1">
    <citation type="submission" date="2023-01" db="EMBL/GenBank/DDBJ databases">
        <authorList>
            <person name="Whitehead M."/>
        </authorList>
    </citation>
    <scope>NUCLEOTIDE SEQUENCE [LARGE SCALE GENOMIC DNA]</scope>
</reference>
<gene>
    <name evidence="1" type="ORF">MEUPH1_LOCUS6295</name>
</gene>
<organism evidence="1 2">
    <name type="scientific">Macrosiphum euphorbiae</name>
    <name type="common">potato aphid</name>
    <dbReference type="NCBI Taxonomy" id="13131"/>
    <lineage>
        <taxon>Eukaryota</taxon>
        <taxon>Metazoa</taxon>
        <taxon>Ecdysozoa</taxon>
        <taxon>Arthropoda</taxon>
        <taxon>Hexapoda</taxon>
        <taxon>Insecta</taxon>
        <taxon>Pterygota</taxon>
        <taxon>Neoptera</taxon>
        <taxon>Paraneoptera</taxon>
        <taxon>Hemiptera</taxon>
        <taxon>Sternorrhyncha</taxon>
        <taxon>Aphidomorpha</taxon>
        <taxon>Aphidoidea</taxon>
        <taxon>Aphididae</taxon>
        <taxon>Macrosiphini</taxon>
        <taxon>Macrosiphum</taxon>
    </lineage>
</organism>
<dbReference type="AlphaFoldDB" id="A0AAV0W0Z1"/>
<evidence type="ECO:0000313" key="2">
    <source>
        <dbReference type="Proteomes" id="UP001160148"/>
    </source>
</evidence>
<protein>
    <submittedName>
        <fullName evidence="1">Uncharacterized protein</fullName>
    </submittedName>
</protein>
<sequence>MDRANDQQRQQVYRAFTSDSFLRLALNYEPGIEYCSHSKVTIGVIDKESPHCHVLKLKNKPVGMCCASRKVQL</sequence>
<comment type="caution">
    <text evidence="1">The sequence shown here is derived from an EMBL/GenBank/DDBJ whole genome shotgun (WGS) entry which is preliminary data.</text>
</comment>